<keyword evidence="3" id="KW-1185">Reference proteome</keyword>
<evidence type="ECO:0000256" key="1">
    <source>
        <dbReference type="SAM" id="MobiDB-lite"/>
    </source>
</evidence>
<evidence type="ECO:0000313" key="3">
    <source>
        <dbReference type="Proteomes" id="UP000623129"/>
    </source>
</evidence>
<dbReference type="Proteomes" id="UP000623129">
    <property type="component" value="Unassembled WGS sequence"/>
</dbReference>
<name>A0A833QZA8_9POAL</name>
<dbReference type="EMBL" id="SWLB01000017">
    <property type="protein sequence ID" value="KAF3327548.1"/>
    <property type="molecule type" value="Genomic_DNA"/>
</dbReference>
<gene>
    <name evidence="2" type="ORF">FCM35_KLT07666</name>
</gene>
<organism evidence="2 3">
    <name type="scientific">Carex littledalei</name>
    <dbReference type="NCBI Taxonomy" id="544730"/>
    <lineage>
        <taxon>Eukaryota</taxon>
        <taxon>Viridiplantae</taxon>
        <taxon>Streptophyta</taxon>
        <taxon>Embryophyta</taxon>
        <taxon>Tracheophyta</taxon>
        <taxon>Spermatophyta</taxon>
        <taxon>Magnoliopsida</taxon>
        <taxon>Liliopsida</taxon>
        <taxon>Poales</taxon>
        <taxon>Cyperaceae</taxon>
        <taxon>Cyperoideae</taxon>
        <taxon>Cariceae</taxon>
        <taxon>Carex</taxon>
        <taxon>Carex subgen. Euthyceras</taxon>
    </lineage>
</organism>
<sequence length="102" mass="11026">MDKQFESPYKKQMLTGPNTSDQIPSGNNISASEDSGKLALLTVEALNLCDCDASMPPGMGSGLHQDRIQVLPRQHPIMVLPPNAALLPFTDNKWAAVSLPRP</sequence>
<dbReference type="AlphaFoldDB" id="A0A833QZA8"/>
<feature type="region of interest" description="Disordered" evidence="1">
    <location>
        <begin position="1"/>
        <end position="31"/>
    </location>
</feature>
<protein>
    <submittedName>
        <fullName evidence="2">Double-stranded RNA-binding protein 1</fullName>
    </submittedName>
</protein>
<reference evidence="2" key="1">
    <citation type="submission" date="2020-01" db="EMBL/GenBank/DDBJ databases">
        <title>Genome sequence of Kobresia littledalei, the first chromosome-level genome in the family Cyperaceae.</title>
        <authorList>
            <person name="Qu G."/>
        </authorList>
    </citation>
    <scope>NUCLEOTIDE SEQUENCE</scope>
    <source>
        <strain evidence="2">C.B.Clarke</strain>
        <tissue evidence="2">Leaf</tissue>
    </source>
</reference>
<feature type="compositionally biased region" description="Polar residues" evidence="1">
    <location>
        <begin position="15"/>
        <end position="31"/>
    </location>
</feature>
<evidence type="ECO:0000313" key="2">
    <source>
        <dbReference type="EMBL" id="KAF3327548.1"/>
    </source>
</evidence>
<proteinExistence type="predicted"/>
<accession>A0A833QZA8</accession>
<comment type="caution">
    <text evidence="2">The sequence shown here is derived from an EMBL/GenBank/DDBJ whole genome shotgun (WGS) entry which is preliminary data.</text>
</comment>